<comment type="caution">
    <text evidence="2">The sequence shown here is derived from an EMBL/GenBank/DDBJ whole genome shotgun (WGS) entry which is preliminary data.</text>
</comment>
<proteinExistence type="predicted"/>
<evidence type="ECO:0000259" key="1">
    <source>
        <dbReference type="Pfam" id="PF07727"/>
    </source>
</evidence>
<feature type="domain" description="Reverse transcriptase Ty1/copia-type" evidence="1">
    <location>
        <begin position="16"/>
        <end position="86"/>
    </location>
</feature>
<sequence length="165" mass="19283">MKQPKGYQEKREENLVYDMLIASSNITEIDKLKAQMQKEFEMKDLCEARKISGMEITKDGKRDLVCLSQKQYLEKLLHKFGINEDTKPVIGIVSRFMHNPRKEHWNAAKWILMYLHGTFEKNYEGIDKFSIGYVDSNFAGDLDKKRSTTGYVFTMAKGLICWRSI</sequence>
<protein>
    <recommendedName>
        <fullName evidence="1">Reverse transcriptase Ty1/copia-type domain-containing protein</fullName>
    </recommendedName>
</protein>
<gene>
    <name evidence="2" type="ORF">L3X38_009924</name>
</gene>
<evidence type="ECO:0000313" key="2">
    <source>
        <dbReference type="EMBL" id="KAI5342049.1"/>
    </source>
</evidence>
<dbReference type="InterPro" id="IPR013103">
    <property type="entry name" value="RVT_2"/>
</dbReference>
<accession>A0AAD4WG61</accession>
<dbReference type="AlphaFoldDB" id="A0AAD4WG61"/>
<dbReference type="Pfam" id="PF07727">
    <property type="entry name" value="RVT_2"/>
    <property type="match status" value="1"/>
</dbReference>
<evidence type="ECO:0000313" key="3">
    <source>
        <dbReference type="Proteomes" id="UP001054821"/>
    </source>
</evidence>
<keyword evidence="3" id="KW-1185">Reference proteome</keyword>
<dbReference type="EMBL" id="JAJFAZ020000002">
    <property type="protein sequence ID" value="KAI5342049.1"/>
    <property type="molecule type" value="Genomic_DNA"/>
</dbReference>
<reference evidence="2 3" key="1">
    <citation type="journal article" date="2022" name="G3 (Bethesda)">
        <title>Whole-genome sequence and methylome profiling of the almond [Prunus dulcis (Mill.) D.A. Webb] cultivar 'Nonpareil'.</title>
        <authorList>
            <person name="D'Amico-Willman K.M."/>
            <person name="Ouma W.Z."/>
            <person name="Meulia T."/>
            <person name="Sideli G.M."/>
            <person name="Gradziel T.M."/>
            <person name="Fresnedo-Ramirez J."/>
        </authorList>
    </citation>
    <scope>NUCLEOTIDE SEQUENCE [LARGE SCALE GENOMIC DNA]</scope>
    <source>
        <strain evidence="2">Clone GOH B32 T37-40</strain>
    </source>
</reference>
<dbReference type="PANTHER" id="PTHR11439:SF463">
    <property type="entry name" value="REVERSE TRANSCRIPTASE TY1_COPIA-TYPE DOMAIN-CONTAINING PROTEIN"/>
    <property type="match status" value="1"/>
</dbReference>
<dbReference type="PANTHER" id="PTHR11439">
    <property type="entry name" value="GAG-POL-RELATED RETROTRANSPOSON"/>
    <property type="match status" value="1"/>
</dbReference>
<dbReference type="Proteomes" id="UP001054821">
    <property type="component" value="Chromosome 2"/>
</dbReference>
<organism evidence="2 3">
    <name type="scientific">Prunus dulcis</name>
    <name type="common">Almond</name>
    <name type="synonym">Amygdalus dulcis</name>
    <dbReference type="NCBI Taxonomy" id="3755"/>
    <lineage>
        <taxon>Eukaryota</taxon>
        <taxon>Viridiplantae</taxon>
        <taxon>Streptophyta</taxon>
        <taxon>Embryophyta</taxon>
        <taxon>Tracheophyta</taxon>
        <taxon>Spermatophyta</taxon>
        <taxon>Magnoliopsida</taxon>
        <taxon>eudicotyledons</taxon>
        <taxon>Gunneridae</taxon>
        <taxon>Pentapetalae</taxon>
        <taxon>rosids</taxon>
        <taxon>fabids</taxon>
        <taxon>Rosales</taxon>
        <taxon>Rosaceae</taxon>
        <taxon>Amygdaloideae</taxon>
        <taxon>Amygdaleae</taxon>
        <taxon>Prunus</taxon>
    </lineage>
</organism>
<name>A0AAD4WG61_PRUDU</name>